<reference evidence="3" key="1">
    <citation type="submission" date="2016-11" db="EMBL/GenBank/DDBJ databases">
        <authorList>
            <person name="Varghese N."/>
            <person name="Submissions S."/>
        </authorList>
    </citation>
    <scope>NUCLEOTIDE SEQUENCE [LARGE SCALE GENOMIC DNA]</scope>
    <source>
        <strain evidence="3">DSM 19741</strain>
    </source>
</reference>
<feature type="transmembrane region" description="Helical" evidence="1">
    <location>
        <begin position="176"/>
        <end position="199"/>
    </location>
</feature>
<protein>
    <recommendedName>
        <fullName evidence="4">YhhN-like protein</fullName>
    </recommendedName>
</protein>
<feature type="transmembrane region" description="Helical" evidence="1">
    <location>
        <begin position="60"/>
        <end position="77"/>
    </location>
</feature>
<organism evidence="2 3">
    <name type="scientific">Flavobacterium segetis</name>
    <dbReference type="NCBI Taxonomy" id="271157"/>
    <lineage>
        <taxon>Bacteria</taxon>
        <taxon>Pseudomonadati</taxon>
        <taxon>Bacteroidota</taxon>
        <taxon>Flavobacteriia</taxon>
        <taxon>Flavobacteriales</taxon>
        <taxon>Flavobacteriaceae</taxon>
        <taxon>Flavobacterium</taxon>
    </lineage>
</organism>
<evidence type="ECO:0000313" key="2">
    <source>
        <dbReference type="EMBL" id="SHG23984.1"/>
    </source>
</evidence>
<feature type="transmembrane region" description="Helical" evidence="1">
    <location>
        <begin position="118"/>
        <end position="142"/>
    </location>
</feature>
<evidence type="ECO:0008006" key="4">
    <source>
        <dbReference type="Google" id="ProtNLM"/>
    </source>
</evidence>
<evidence type="ECO:0000256" key="1">
    <source>
        <dbReference type="SAM" id="Phobius"/>
    </source>
</evidence>
<sequence>MENFIKQNTLLLLPIFLLVIYFCAGVFYNPAYVIYIKPLIIPSFLVYAVKSNITNLSKNYFLFVFFFFLQEILLLFWQDSLQFFRAALIASFCCYIALILLGYKSIKNKEIQIFPSGYTLFILGLNCVFLVAIIFILASAISDEFLNIIIIFNAITAILLGATAVTYLGKYGDSKAYYFFFGAFALIFNDVFAAVATYFVQNIFLNALDRILHFTSFYLIYLFMISTKKKVENHTIDLQP</sequence>
<dbReference type="RefSeq" id="WP_072991904.1">
    <property type="nucleotide sequence ID" value="NZ_FQWE01000006.1"/>
</dbReference>
<dbReference type="Proteomes" id="UP000184036">
    <property type="component" value="Unassembled WGS sequence"/>
</dbReference>
<dbReference type="OrthoDB" id="1334295at2"/>
<keyword evidence="1" id="KW-0472">Membrane</keyword>
<evidence type="ECO:0000313" key="3">
    <source>
        <dbReference type="Proteomes" id="UP000184036"/>
    </source>
</evidence>
<feature type="transmembrane region" description="Helical" evidence="1">
    <location>
        <begin position="211"/>
        <end position="227"/>
    </location>
</feature>
<feature type="transmembrane region" description="Helical" evidence="1">
    <location>
        <begin position="9"/>
        <end position="28"/>
    </location>
</feature>
<keyword evidence="3" id="KW-1185">Reference proteome</keyword>
<feature type="transmembrane region" description="Helical" evidence="1">
    <location>
        <begin position="148"/>
        <end position="169"/>
    </location>
</feature>
<keyword evidence="1" id="KW-1133">Transmembrane helix</keyword>
<accession>A0A1M5I6K1</accession>
<gene>
    <name evidence="2" type="ORF">SAMN05444396_106189</name>
</gene>
<name>A0A1M5I6K1_9FLAO</name>
<feature type="transmembrane region" description="Helical" evidence="1">
    <location>
        <begin position="83"/>
        <end position="106"/>
    </location>
</feature>
<proteinExistence type="predicted"/>
<dbReference type="AlphaFoldDB" id="A0A1M5I6K1"/>
<dbReference type="STRING" id="271157.SAMN05444396_106189"/>
<keyword evidence="1" id="KW-0812">Transmembrane</keyword>
<dbReference type="EMBL" id="FQWE01000006">
    <property type="protein sequence ID" value="SHG23984.1"/>
    <property type="molecule type" value="Genomic_DNA"/>
</dbReference>